<organism evidence="1 2">
    <name type="scientific">Melastoma candidum</name>
    <dbReference type="NCBI Taxonomy" id="119954"/>
    <lineage>
        <taxon>Eukaryota</taxon>
        <taxon>Viridiplantae</taxon>
        <taxon>Streptophyta</taxon>
        <taxon>Embryophyta</taxon>
        <taxon>Tracheophyta</taxon>
        <taxon>Spermatophyta</taxon>
        <taxon>Magnoliopsida</taxon>
        <taxon>eudicotyledons</taxon>
        <taxon>Gunneridae</taxon>
        <taxon>Pentapetalae</taxon>
        <taxon>rosids</taxon>
        <taxon>malvids</taxon>
        <taxon>Myrtales</taxon>
        <taxon>Melastomataceae</taxon>
        <taxon>Melastomatoideae</taxon>
        <taxon>Melastomateae</taxon>
        <taxon>Melastoma</taxon>
    </lineage>
</organism>
<name>A0ACB9QH05_9MYRT</name>
<protein>
    <submittedName>
        <fullName evidence="1">Uncharacterized protein</fullName>
    </submittedName>
</protein>
<comment type="caution">
    <text evidence="1">The sequence shown here is derived from an EMBL/GenBank/DDBJ whole genome shotgun (WGS) entry which is preliminary data.</text>
</comment>
<proteinExistence type="predicted"/>
<gene>
    <name evidence="1" type="ORF">MLD38_021342</name>
</gene>
<evidence type="ECO:0000313" key="2">
    <source>
        <dbReference type="Proteomes" id="UP001057402"/>
    </source>
</evidence>
<sequence>MPVSDSMSRPIVRRTMLMSDAILVLDQRRIEYKAVQKEVDANSRGSRGCNEVGESSRGYTDDDHAFNDSDIGLDTDIGVVTDDELYNDPNAGYTLNEDVDVVEVGDGYVRRKEKPLPFYNYYDDDDGIGPAYSEYENNPLRHESDLTEDFRKGMRFKDKKELILVVNNYHIQNHFNYEILESDKKLWSLSCSELEKGCKWRLCVIQRACDDKFEITIMGAPHTCINPMLSCDHEWLDSDFMAPLFRQFIRDCPETKVSFLRNVIKEKYGYDVPMRRVWEPKRKSTAFEYGDWGKSYNELPHLLNVIRTSNPGTCIDWGGSYTVGDS</sequence>
<evidence type="ECO:0000313" key="1">
    <source>
        <dbReference type="EMBL" id="KAI4365349.1"/>
    </source>
</evidence>
<accession>A0ACB9QH05</accession>
<dbReference type="Proteomes" id="UP001057402">
    <property type="component" value="Chromosome 6"/>
</dbReference>
<keyword evidence="2" id="KW-1185">Reference proteome</keyword>
<reference evidence="2" key="1">
    <citation type="journal article" date="2023" name="Front. Plant Sci.">
        <title>Chromosomal-level genome assembly of Melastoma candidum provides insights into trichome evolution.</title>
        <authorList>
            <person name="Zhong Y."/>
            <person name="Wu W."/>
            <person name="Sun C."/>
            <person name="Zou P."/>
            <person name="Liu Y."/>
            <person name="Dai S."/>
            <person name="Zhou R."/>
        </authorList>
    </citation>
    <scope>NUCLEOTIDE SEQUENCE [LARGE SCALE GENOMIC DNA]</scope>
</reference>
<dbReference type="EMBL" id="CM042885">
    <property type="protein sequence ID" value="KAI4365349.1"/>
    <property type="molecule type" value="Genomic_DNA"/>
</dbReference>